<dbReference type="CDD" id="cd03046">
    <property type="entry name" value="GST_N_GTT1_like"/>
    <property type="match status" value="1"/>
</dbReference>
<dbReference type="SUPFAM" id="SSF47616">
    <property type="entry name" value="GST C-terminal domain-like"/>
    <property type="match status" value="1"/>
</dbReference>
<organism evidence="5 6">
    <name type="scientific">Maudiozyma exigua</name>
    <name type="common">Yeast</name>
    <name type="synonym">Kazachstania exigua</name>
    <dbReference type="NCBI Taxonomy" id="34358"/>
    <lineage>
        <taxon>Eukaryota</taxon>
        <taxon>Fungi</taxon>
        <taxon>Dikarya</taxon>
        <taxon>Ascomycota</taxon>
        <taxon>Saccharomycotina</taxon>
        <taxon>Saccharomycetes</taxon>
        <taxon>Saccharomycetales</taxon>
        <taxon>Saccharomycetaceae</taxon>
        <taxon>Maudiozyma</taxon>
    </lineage>
</organism>
<feature type="domain" description="GST C-terminal" evidence="4">
    <location>
        <begin position="93"/>
        <end position="229"/>
    </location>
</feature>
<dbReference type="OrthoDB" id="2098326at2759"/>
<protein>
    <recommendedName>
        <fullName evidence="7">Glutathione S-transferase</fullName>
    </recommendedName>
</protein>
<dbReference type="PROSITE" id="PS50405">
    <property type="entry name" value="GST_CTER"/>
    <property type="match status" value="1"/>
</dbReference>
<dbReference type="InterPro" id="IPR036249">
    <property type="entry name" value="Thioredoxin-like_sf"/>
</dbReference>
<dbReference type="CDD" id="cd03189">
    <property type="entry name" value="GST_C_GTT1_like"/>
    <property type="match status" value="1"/>
</dbReference>
<evidence type="ECO:0000256" key="1">
    <source>
        <dbReference type="ARBA" id="ARBA00007409"/>
    </source>
</evidence>
<dbReference type="PROSITE" id="PS50404">
    <property type="entry name" value="GST_NTER"/>
    <property type="match status" value="1"/>
</dbReference>
<dbReference type="InterPro" id="IPR010987">
    <property type="entry name" value="Glutathione-S-Trfase_C-like"/>
</dbReference>
<comment type="caution">
    <text evidence="5">The sequence shown here is derived from an EMBL/GenBank/DDBJ whole genome shotgun (WGS) entry which is preliminary data.</text>
</comment>
<dbReference type="Gene3D" id="3.40.30.10">
    <property type="entry name" value="Glutaredoxin"/>
    <property type="match status" value="1"/>
</dbReference>
<dbReference type="Pfam" id="PF00043">
    <property type="entry name" value="GST_C"/>
    <property type="match status" value="1"/>
</dbReference>
<gene>
    <name evidence="5" type="ORF">C6P45_003465</name>
</gene>
<dbReference type="SFLD" id="SFLDG00358">
    <property type="entry name" value="Main_(cytGST)"/>
    <property type="match status" value="1"/>
</dbReference>
<dbReference type="PANTHER" id="PTHR44051:SF9">
    <property type="entry name" value="GLUTATHIONE S-TRANSFERASE 1"/>
    <property type="match status" value="1"/>
</dbReference>
<evidence type="ECO:0000256" key="2">
    <source>
        <dbReference type="RuleBase" id="RU003494"/>
    </source>
</evidence>
<evidence type="ECO:0000259" key="3">
    <source>
        <dbReference type="PROSITE" id="PS50404"/>
    </source>
</evidence>
<keyword evidence="6" id="KW-1185">Reference proteome</keyword>
<dbReference type="SUPFAM" id="SSF52833">
    <property type="entry name" value="Thioredoxin-like"/>
    <property type="match status" value="1"/>
</dbReference>
<reference evidence="5 6" key="1">
    <citation type="submission" date="2020-11" db="EMBL/GenBank/DDBJ databases">
        <title>Kefir isolates.</title>
        <authorList>
            <person name="Marcisauskas S."/>
            <person name="Kim Y."/>
            <person name="Blasche S."/>
        </authorList>
    </citation>
    <scope>NUCLEOTIDE SEQUENCE [LARGE SCALE GENOMIC DNA]</scope>
    <source>
        <strain evidence="5 6">OG2</strain>
    </source>
</reference>
<name>A0A9P6VSF5_MAUEX</name>
<feature type="domain" description="GST N-terminal" evidence="3">
    <location>
        <begin position="1"/>
        <end position="87"/>
    </location>
</feature>
<comment type="similarity">
    <text evidence="1 2">Belongs to the GST superfamily.</text>
</comment>
<dbReference type="InterPro" id="IPR004045">
    <property type="entry name" value="Glutathione_S-Trfase_N"/>
</dbReference>
<dbReference type="Pfam" id="PF02798">
    <property type="entry name" value="GST_N"/>
    <property type="match status" value="1"/>
</dbReference>
<dbReference type="PANTHER" id="PTHR44051">
    <property type="entry name" value="GLUTATHIONE S-TRANSFERASE-RELATED"/>
    <property type="match status" value="1"/>
</dbReference>
<accession>A0A9P6VSF5</accession>
<evidence type="ECO:0000259" key="4">
    <source>
        <dbReference type="PROSITE" id="PS50405"/>
    </source>
</evidence>
<sequence length="229" mass="26609">MSQIKLHYLNKSRAFRVLWLFEHLDLQYEIIPYLREDNRAPEKLKEIHPLGRSPIVEIQDGNSESSKVLTESGYIFQYILEKYDTEKKLSLIEPEKAEKVQYYLHYAEGSLQPPLLMEYIFSLAKQSPGPFPISYLVGGIINKISSAYSKGEVANQVNYIESEIEKNKGYLVGGQFSAADILLSFPLQMAFIRHFIEQNDYPNIKIWLDKITKEESYVKAQERSKTYEP</sequence>
<evidence type="ECO:0000313" key="6">
    <source>
        <dbReference type="Proteomes" id="UP000750334"/>
    </source>
</evidence>
<dbReference type="InterPro" id="IPR004046">
    <property type="entry name" value="GST_C"/>
</dbReference>
<evidence type="ECO:0000313" key="5">
    <source>
        <dbReference type="EMBL" id="KAG0654227.1"/>
    </source>
</evidence>
<dbReference type="Proteomes" id="UP000750334">
    <property type="component" value="Unassembled WGS sequence"/>
</dbReference>
<evidence type="ECO:0008006" key="7">
    <source>
        <dbReference type="Google" id="ProtNLM"/>
    </source>
</evidence>
<dbReference type="InterPro" id="IPR040079">
    <property type="entry name" value="Glutathione_S-Trfase"/>
</dbReference>
<dbReference type="SFLD" id="SFLDS00019">
    <property type="entry name" value="Glutathione_Transferase_(cytos"/>
    <property type="match status" value="1"/>
</dbReference>
<dbReference type="EMBL" id="PUHR01000357">
    <property type="protein sequence ID" value="KAG0654227.1"/>
    <property type="molecule type" value="Genomic_DNA"/>
</dbReference>
<dbReference type="Gene3D" id="1.20.1050.10">
    <property type="match status" value="1"/>
</dbReference>
<proteinExistence type="inferred from homology"/>
<dbReference type="InterPro" id="IPR036282">
    <property type="entry name" value="Glutathione-S-Trfase_C_sf"/>
</dbReference>
<dbReference type="AlphaFoldDB" id="A0A9P6VSF5"/>